<evidence type="ECO:0008006" key="4">
    <source>
        <dbReference type="Google" id="ProtNLM"/>
    </source>
</evidence>
<dbReference type="AlphaFoldDB" id="A0A9D3YIX8"/>
<evidence type="ECO:0000313" key="3">
    <source>
        <dbReference type="Proteomes" id="UP000828390"/>
    </source>
</evidence>
<keyword evidence="1" id="KW-0732">Signal</keyword>
<accession>A0A9D3YIX8</accession>
<organism evidence="2 3">
    <name type="scientific">Dreissena polymorpha</name>
    <name type="common">Zebra mussel</name>
    <name type="synonym">Mytilus polymorpha</name>
    <dbReference type="NCBI Taxonomy" id="45954"/>
    <lineage>
        <taxon>Eukaryota</taxon>
        <taxon>Metazoa</taxon>
        <taxon>Spiralia</taxon>
        <taxon>Lophotrochozoa</taxon>
        <taxon>Mollusca</taxon>
        <taxon>Bivalvia</taxon>
        <taxon>Autobranchia</taxon>
        <taxon>Heteroconchia</taxon>
        <taxon>Euheterodonta</taxon>
        <taxon>Imparidentia</taxon>
        <taxon>Neoheterodontei</taxon>
        <taxon>Myida</taxon>
        <taxon>Dreissenoidea</taxon>
        <taxon>Dreissenidae</taxon>
        <taxon>Dreissena</taxon>
    </lineage>
</organism>
<evidence type="ECO:0000256" key="1">
    <source>
        <dbReference type="SAM" id="SignalP"/>
    </source>
</evidence>
<reference evidence="2" key="1">
    <citation type="journal article" date="2019" name="bioRxiv">
        <title>The Genome of the Zebra Mussel, Dreissena polymorpha: A Resource for Invasive Species Research.</title>
        <authorList>
            <person name="McCartney M.A."/>
            <person name="Auch B."/>
            <person name="Kono T."/>
            <person name="Mallez S."/>
            <person name="Zhang Y."/>
            <person name="Obille A."/>
            <person name="Becker A."/>
            <person name="Abrahante J.E."/>
            <person name="Garbe J."/>
            <person name="Badalamenti J.P."/>
            <person name="Herman A."/>
            <person name="Mangelson H."/>
            <person name="Liachko I."/>
            <person name="Sullivan S."/>
            <person name="Sone E.D."/>
            <person name="Koren S."/>
            <person name="Silverstein K.A.T."/>
            <person name="Beckman K.B."/>
            <person name="Gohl D.M."/>
        </authorList>
    </citation>
    <scope>NUCLEOTIDE SEQUENCE</scope>
    <source>
        <strain evidence="2">Duluth1</strain>
        <tissue evidence="2">Whole animal</tissue>
    </source>
</reference>
<proteinExistence type="predicted"/>
<dbReference type="Proteomes" id="UP000828390">
    <property type="component" value="Unassembled WGS sequence"/>
</dbReference>
<evidence type="ECO:0000313" key="2">
    <source>
        <dbReference type="EMBL" id="KAH3700866.1"/>
    </source>
</evidence>
<feature type="signal peptide" evidence="1">
    <location>
        <begin position="1"/>
        <end position="24"/>
    </location>
</feature>
<gene>
    <name evidence="2" type="ORF">DPMN_075847</name>
</gene>
<name>A0A9D3YIX8_DREPO</name>
<protein>
    <recommendedName>
        <fullName evidence="4">Secreted protein</fullName>
    </recommendedName>
</protein>
<keyword evidence="3" id="KW-1185">Reference proteome</keyword>
<feature type="chain" id="PRO_5039512122" description="Secreted protein" evidence="1">
    <location>
        <begin position="25"/>
        <end position="117"/>
    </location>
</feature>
<reference evidence="2" key="2">
    <citation type="submission" date="2020-11" db="EMBL/GenBank/DDBJ databases">
        <authorList>
            <person name="McCartney M.A."/>
            <person name="Auch B."/>
            <person name="Kono T."/>
            <person name="Mallez S."/>
            <person name="Becker A."/>
            <person name="Gohl D.M."/>
            <person name="Silverstein K.A.T."/>
            <person name="Koren S."/>
            <person name="Bechman K.B."/>
            <person name="Herman A."/>
            <person name="Abrahante J.E."/>
            <person name="Garbe J."/>
        </authorList>
    </citation>
    <scope>NUCLEOTIDE SEQUENCE</scope>
    <source>
        <strain evidence="2">Duluth1</strain>
        <tissue evidence="2">Whole animal</tissue>
    </source>
</reference>
<comment type="caution">
    <text evidence="2">The sequence shown here is derived from an EMBL/GenBank/DDBJ whole genome shotgun (WGS) entry which is preliminary data.</text>
</comment>
<sequence length="117" mass="12850">MYEDMFTMRPWVVWMLGLVADAFCSTSTISHDASEDAMSSSEIAVTLPDSVDMASTPDENGTHCRKPKANLKRSRVRFLGLEPVLGVYVGKNAPTVGIEPVTSRLLGRHHIHYATAT</sequence>
<dbReference type="EMBL" id="JAIWYP010000015">
    <property type="protein sequence ID" value="KAH3700866.1"/>
    <property type="molecule type" value="Genomic_DNA"/>
</dbReference>